<comment type="caution">
    <text evidence="2">The sequence shown here is derived from an EMBL/GenBank/DDBJ whole genome shotgun (WGS) entry which is preliminary data.</text>
</comment>
<name>A0A8I1JHK2_PSEPU</name>
<dbReference type="AlphaFoldDB" id="A0A8I1JHK2"/>
<evidence type="ECO:0000256" key="1">
    <source>
        <dbReference type="SAM" id="SignalP"/>
    </source>
</evidence>
<protein>
    <submittedName>
        <fullName evidence="2">Uncharacterized protein</fullName>
    </submittedName>
</protein>
<feature type="signal peptide" evidence="1">
    <location>
        <begin position="1"/>
        <end position="23"/>
    </location>
</feature>
<evidence type="ECO:0000313" key="2">
    <source>
        <dbReference type="EMBL" id="MBI6882771.1"/>
    </source>
</evidence>
<evidence type="ECO:0000313" key="3">
    <source>
        <dbReference type="Proteomes" id="UP000637061"/>
    </source>
</evidence>
<sequence>MKAKALPMAIALAIASLSTYSSASPYSDPTMVPSPEFGQKLNNLLIESNRQMIQASREYREAVQARDELVAKRDRNVLIEIEIQGHHETRVISGEVANNTRFSGRSVDVHEYVSSQVFVDGKLKTEIKDSVTYGQIFDVMPVITDDGKILVRVSLSHSVPDNPAEPTGPMIKNGGHGISAPSWSTQSVTQDLKLESGVKATLYKDMAGDIDTKGVVMTLKATIK</sequence>
<dbReference type="EMBL" id="JAEHTE010000001">
    <property type="protein sequence ID" value="MBI6882771.1"/>
    <property type="molecule type" value="Genomic_DNA"/>
</dbReference>
<dbReference type="Proteomes" id="UP000637061">
    <property type="component" value="Unassembled WGS sequence"/>
</dbReference>
<reference evidence="2" key="1">
    <citation type="submission" date="2020-12" db="EMBL/GenBank/DDBJ databases">
        <title>Enhanced detection system for hospital associated transmission using whole genome sequencing surveillance.</title>
        <authorList>
            <person name="Harrison L.H."/>
            <person name="Van Tyne D."/>
            <person name="Marsh J.W."/>
            <person name="Griffith M.P."/>
            <person name="Snyder D.J."/>
            <person name="Cooper V.S."/>
            <person name="Mustapha M."/>
        </authorList>
    </citation>
    <scope>NUCLEOTIDE SEQUENCE</scope>
    <source>
        <strain evidence="2">PSB00042</strain>
    </source>
</reference>
<feature type="chain" id="PRO_5034135715" evidence="1">
    <location>
        <begin position="24"/>
        <end position="224"/>
    </location>
</feature>
<gene>
    <name evidence="2" type="ORF">JEU22_02500</name>
</gene>
<keyword evidence="1" id="KW-0732">Signal</keyword>
<dbReference type="RefSeq" id="WP_198746378.1">
    <property type="nucleotide sequence ID" value="NZ_JAEHTE010000001.1"/>
</dbReference>
<proteinExistence type="predicted"/>
<accession>A0A8I1JHK2</accession>
<organism evidence="2 3">
    <name type="scientific">Pseudomonas putida</name>
    <name type="common">Arthrobacter siderocapsulatus</name>
    <dbReference type="NCBI Taxonomy" id="303"/>
    <lineage>
        <taxon>Bacteria</taxon>
        <taxon>Pseudomonadati</taxon>
        <taxon>Pseudomonadota</taxon>
        <taxon>Gammaproteobacteria</taxon>
        <taxon>Pseudomonadales</taxon>
        <taxon>Pseudomonadaceae</taxon>
        <taxon>Pseudomonas</taxon>
    </lineage>
</organism>